<gene>
    <name evidence="1" type="ORF">CFIMG_007832RA00001</name>
</gene>
<reference evidence="1 2" key="1">
    <citation type="journal article" date="2013" name="Fungal Biol.">
        <title>Analysis of microsatellite markers in the genome of the plant pathogen Ceratocystis fimbriata.</title>
        <authorList>
            <person name="Simpson M.C."/>
            <person name="Wilken P.M."/>
            <person name="Coetzee M.P."/>
            <person name="Wingfield M.J."/>
            <person name="Wingfield B.D."/>
        </authorList>
    </citation>
    <scope>NUCLEOTIDE SEQUENCE [LARGE SCALE GENOMIC DNA]</scope>
    <source>
        <strain evidence="1 2">CBS 114723</strain>
    </source>
</reference>
<name>A0A2C5WUL4_9PEZI</name>
<evidence type="ECO:0000313" key="2">
    <source>
        <dbReference type="Proteomes" id="UP000222788"/>
    </source>
</evidence>
<dbReference type="Proteomes" id="UP000222788">
    <property type="component" value="Unassembled WGS sequence"/>
</dbReference>
<keyword evidence="2" id="KW-1185">Reference proteome</keyword>
<dbReference type="EMBL" id="APWK03000220">
    <property type="protein sequence ID" value="PHH49324.1"/>
    <property type="molecule type" value="Genomic_DNA"/>
</dbReference>
<protein>
    <submittedName>
        <fullName evidence="1">Uncharacterized protein</fullName>
    </submittedName>
</protein>
<comment type="caution">
    <text evidence="1">The sequence shown here is derived from an EMBL/GenBank/DDBJ whole genome shotgun (WGS) entry which is preliminary data.</text>
</comment>
<accession>A0A2C5WUL4</accession>
<organism evidence="1 2">
    <name type="scientific">Ceratocystis fimbriata CBS 114723</name>
    <dbReference type="NCBI Taxonomy" id="1035309"/>
    <lineage>
        <taxon>Eukaryota</taxon>
        <taxon>Fungi</taxon>
        <taxon>Dikarya</taxon>
        <taxon>Ascomycota</taxon>
        <taxon>Pezizomycotina</taxon>
        <taxon>Sordariomycetes</taxon>
        <taxon>Hypocreomycetidae</taxon>
        <taxon>Microascales</taxon>
        <taxon>Ceratocystidaceae</taxon>
        <taxon>Ceratocystis</taxon>
    </lineage>
</organism>
<reference evidence="1 2" key="2">
    <citation type="journal article" date="2013" name="IMA Fungus">
        <title>IMA Genome-F 1: Ceratocystis fimbriata: Draft nuclear genome sequence for the plant pathogen, Ceratocystis fimbriata.</title>
        <authorList>
            <person name="Wilken P.M."/>
            <person name="Steenkamp E.T."/>
            <person name="Wingfield M.J."/>
            <person name="de Beer Z.W."/>
            <person name="Wingfield B.D."/>
        </authorList>
    </citation>
    <scope>NUCLEOTIDE SEQUENCE [LARGE SCALE GENOMIC DNA]</scope>
    <source>
        <strain evidence="1 2">CBS 114723</strain>
    </source>
</reference>
<proteinExistence type="predicted"/>
<dbReference type="AlphaFoldDB" id="A0A2C5WUL4"/>
<evidence type="ECO:0000313" key="1">
    <source>
        <dbReference type="EMBL" id="PHH49324.1"/>
    </source>
</evidence>
<sequence>MARLEVARYFMLDNGLVEFHFGIAKLKLRGRFEGFFIDLGGLWLSRRLKGKEQINGHNKRHSVFLFCGGI</sequence>